<dbReference type="EMBL" id="CAADFG010000479">
    <property type="protein sequence ID" value="VFK04915.1"/>
    <property type="molecule type" value="Genomic_DNA"/>
</dbReference>
<gene>
    <name evidence="2" type="ORF">BECKH772A_GA0070896_104791</name>
    <name evidence="1" type="ORF">BECKH772B_GA0070898_104741</name>
    <name evidence="3" type="ORF">BECKH772C_GA0070978_104791</name>
</gene>
<name>A0A450VIS3_9GAMM</name>
<dbReference type="EMBL" id="CAADFI010000474">
    <property type="protein sequence ID" value="VFK04678.1"/>
    <property type="molecule type" value="Genomic_DNA"/>
</dbReference>
<evidence type="ECO:0000313" key="1">
    <source>
        <dbReference type="EMBL" id="VFK04678.1"/>
    </source>
</evidence>
<reference evidence="1" key="1">
    <citation type="submission" date="2019-02" db="EMBL/GenBank/DDBJ databases">
        <authorList>
            <person name="Gruber-Vodicka R. H."/>
            <person name="Seah K. B. B."/>
        </authorList>
    </citation>
    <scope>NUCLEOTIDE SEQUENCE</scope>
    <source>
        <strain evidence="3">BECK_SA2B12</strain>
        <strain evidence="2">BECK_SA2B15</strain>
        <strain evidence="1">BECK_SA2B20</strain>
    </source>
</reference>
<evidence type="ECO:0000313" key="3">
    <source>
        <dbReference type="EMBL" id="VFK08028.1"/>
    </source>
</evidence>
<organism evidence="1">
    <name type="scientific">Candidatus Kentrum eta</name>
    <dbReference type="NCBI Taxonomy" id="2126337"/>
    <lineage>
        <taxon>Bacteria</taxon>
        <taxon>Pseudomonadati</taxon>
        <taxon>Pseudomonadota</taxon>
        <taxon>Gammaproteobacteria</taxon>
        <taxon>Candidatus Kentrum</taxon>
    </lineage>
</organism>
<evidence type="ECO:0000313" key="2">
    <source>
        <dbReference type="EMBL" id="VFK04915.1"/>
    </source>
</evidence>
<proteinExistence type="predicted"/>
<sequence>MHFSSGKPTIAEMEKNINNYADVYKNLGEVDYVLLGAGPSFNATDLSSGEAIRGWLPAAAVQYWETRQAVESIPGAPAHLFKNRTDLLRYFEMTSPQRREDYLHRLKANGKAQRAMDEAVQLRGQDMRYLVLERDTRPVHTVLAGVSDVARRDSERQGIREVNQGLADAQQASKYLDLFFLIDGTTSMEGPVGSAAEVIEKLTEQMKTLPDVKVSIRAAIYRDEKDKTNPVFEDWDPREGSPADWLRGLLKAGRIRSGDDRDFNESLFYSIRSAIRAWKPRATE</sequence>
<protein>
    <submittedName>
        <fullName evidence="1">Uncharacterized protein</fullName>
    </submittedName>
</protein>
<dbReference type="EMBL" id="CAADFJ010000479">
    <property type="protein sequence ID" value="VFK08028.1"/>
    <property type="molecule type" value="Genomic_DNA"/>
</dbReference>
<accession>A0A450VIS3</accession>
<dbReference type="AlphaFoldDB" id="A0A450VIS3"/>